<gene>
    <name evidence="3" type="ORF">SteCoe_3686</name>
</gene>
<dbReference type="Gene3D" id="3.40.50.300">
    <property type="entry name" value="P-loop containing nucleotide triphosphate hydrolases"/>
    <property type="match status" value="1"/>
</dbReference>
<dbReference type="InterPro" id="IPR027417">
    <property type="entry name" value="P-loop_NTPase"/>
</dbReference>
<dbReference type="Pfam" id="PF00071">
    <property type="entry name" value="Ras"/>
    <property type="match status" value="1"/>
</dbReference>
<dbReference type="Proteomes" id="UP000187209">
    <property type="component" value="Unassembled WGS sequence"/>
</dbReference>
<dbReference type="SMART" id="SM00175">
    <property type="entry name" value="RAB"/>
    <property type="match status" value="1"/>
</dbReference>
<evidence type="ECO:0000256" key="2">
    <source>
        <dbReference type="ARBA" id="ARBA00023134"/>
    </source>
</evidence>
<evidence type="ECO:0000256" key="1">
    <source>
        <dbReference type="ARBA" id="ARBA00022741"/>
    </source>
</evidence>
<dbReference type="AlphaFoldDB" id="A0A1R2CWI1"/>
<dbReference type="SUPFAM" id="SSF52540">
    <property type="entry name" value="P-loop containing nucleoside triphosphate hydrolases"/>
    <property type="match status" value="1"/>
</dbReference>
<sequence length="168" mass="18751">MGCSCSYNPGSEDFGKFECLRFKILITGLRKVGKTSILQSAWWDSPEKLITRSCLCYSKKLIIKGNTTYIDIWDTFLVASSYFVDMDVLILVVDLSNKASLSIDIEKVKGFSSNIIIAGNKFDMSEGEVFRGAKSLAKSLNAYFVPISTQTGFGIKDLWNLVHYVISN</sequence>
<name>A0A1R2CWI1_9CILI</name>
<accession>A0A1R2CWI1</accession>
<keyword evidence="2" id="KW-0342">GTP-binding</keyword>
<dbReference type="GO" id="GO:0005525">
    <property type="term" value="F:GTP binding"/>
    <property type="evidence" value="ECO:0007669"/>
    <property type="project" value="UniProtKB-KW"/>
</dbReference>
<evidence type="ECO:0000313" key="4">
    <source>
        <dbReference type="Proteomes" id="UP000187209"/>
    </source>
</evidence>
<evidence type="ECO:0000313" key="3">
    <source>
        <dbReference type="EMBL" id="OMJ93333.1"/>
    </source>
</evidence>
<protein>
    <recommendedName>
        <fullName evidence="5">GTP-binding protein</fullName>
    </recommendedName>
</protein>
<evidence type="ECO:0008006" key="5">
    <source>
        <dbReference type="Google" id="ProtNLM"/>
    </source>
</evidence>
<dbReference type="InterPro" id="IPR001806">
    <property type="entry name" value="Small_GTPase"/>
</dbReference>
<dbReference type="EMBL" id="MPUH01000044">
    <property type="protein sequence ID" value="OMJ93333.1"/>
    <property type="molecule type" value="Genomic_DNA"/>
</dbReference>
<dbReference type="PANTHER" id="PTHR47977">
    <property type="entry name" value="RAS-RELATED PROTEIN RAB"/>
    <property type="match status" value="1"/>
</dbReference>
<keyword evidence="1" id="KW-0547">Nucleotide-binding</keyword>
<dbReference type="InterPro" id="IPR050227">
    <property type="entry name" value="Rab"/>
</dbReference>
<reference evidence="3 4" key="1">
    <citation type="submission" date="2016-11" db="EMBL/GenBank/DDBJ databases">
        <title>The macronuclear genome of Stentor coeruleus: a giant cell with tiny introns.</title>
        <authorList>
            <person name="Slabodnick M."/>
            <person name="Ruby J.G."/>
            <person name="Reiff S.B."/>
            <person name="Swart E.C."/>
            <person name="Gosai S."/>
            <person name="Prabakaran S."/>
            <person name="Witkowska E."/>
            <person name="Larue G.E."/>
            <person name="Fisher S."/>
            <person name="Freeman R.M."/>
            <person name="Gunawardena J."/>
            <person name="Chu W."/>
            <person name="Stover N.A."/>
            <person name="Gregory B.D."/>
            <person name="Nowacki M."/>
            <person name="Derisi J."/>
            <person name="Roy S.W."/>
            <person name="Marshall W.F."/>
            <person name="Sood P."/>
        </authorList>
    </citation>
    <scope>NUCLEOTIDE SEQUENCE [LARGE SCALE GENOMIC DNA]</scope>
    <source>
        <strain evidence="3">WM001</strain>
    </source>
</reference>
<comment type="caution">
    <text evidence="3">The sequence shown here is derived from an EMBL/GenBank/DDBJ whole genome shotgun (WGS) entry which is preliminary data.</text>
</comment>
<organism evidence="3 4">
    <name type="scientific">Stentor coeruleus</name>
    <dbReference type="NCBI Taxonomy" id="5963"/>
    <lineage>
        <taxon>Eukaryota</taxon>
        <taxon>Sar</taxon>
        <taxon>Alveolata</taxon>
        <taxon>Ciliophora</taxon>
        <taxon>Postciliodesmatophora</taxon>
        <taxon>Heterotrichea</taxon>
        <taxon>Heterotrichida</taxon>
        <taxon>Stentoridae</taxon>
        <taxon>Stentor</taxon>
    </lineage>
</organism>
<keyword evidence="4" id="KW-1185">Reference proteome</keyword>
<dbReference type="GO" id="GO:0003924">
    <property type="term" value="F:GTPase activity"/>
    <property type="evidence" value="ECO:0007669"/>
    <property type="project" value="InterPro"/>
</dbReference>
<proteinExistence type="predicted"/>